<feature type="transmembrane region" description="Helical" evidence="2">
    <location>
        <begin position="117"/>
        <end position="137"/>
    </location>
</feature>
<dbReference type="EMBL" id="HBFQ01013972">
    <property type="protein sequence ID" value="CAD8835338.1"/>
    <property type="molecule type" value="Transcribed_RNA"/>
</dbReference>
<name>A0A7S0ZX38_NOCSC</name>
<gene>
    <name evidence="3" type="ORF">NSCI0253_LOCUS9686</name>
</gene>
<accession>A0A7S0ZX38</accession>
<protein>
    <submittedName>
        <fullName evidence="3">Uncharacterized protein</fullName>
    </submittedName>
</protein>
<keyword evidence="2" id="KW-1133">Transmembrane helix</keyword>
<organism evidence="3">
    <name type="scientific">Noctiluca scintillans</name>
    <name type="common">Sea sparkle</name>
    <name type="synonym">Red tide dinoflagellate</name>
    <dbReference type="NCBI Taxonomy" id="2966"/>
    <lineage>
        <taxon>Eukaryota</taxon>
        <taxon>Sar</taxon>
        <taxon>Alveolata</taxon>
        <taxon>Dinophyceae</taxon>
        <taxon>Noctilucales</taxon>
        <taxon>Noctilucaceae</taxon>
        <taxon>Noctiluca</taxon>
    </lineage>
</organism>
<evidence type="ECO:0000313" key="3">
    <source>
        <dbReference type="EMBL" id="CAD8835338.1"/>
    </source>
</evidence>
<feature type="transmembrane region" description="Helical" evidence="2">
    <location>
        <begin position="84"/>
        <end position="105"/>
    </location>
</feature>
<dbReference type="AlphaFoldDB" id="A0A7S0ZX38"/>
<feature type="region of interest" description="Disordered" evidence="1">
    <location>
        <begin position="1"/>
        <end position="25"/>
    </location>
</feature>
<evidence type="ECO:0000256" key="2">
    <source>
        <dbReference type="SAM" id="Phobius"/>
    </source>
</evidence>
<evidence type="ECO:0000256" key="1">
    <source>
        <dbReference type="SAM" id="MobiDB-lite"/>
    </source>
</evidence>
<sequence>MAPGACDGVPTPTRSGRAASPAPRKSIVADENVVSNAQTDLEVATDAKKILQEPKKISRKVTEVKEDVVAPVVAPQARSKVKMVGIASFYFGAFVLLVGLVVALLRNETVRESSLTIPALAFSSVLVPLGVATRLALRRRRSSSEETQKTA</sequence>
<proteinExistence type="predicted"/>
<keyword evidence="2" id="KW-0472">Membrane</keyword>
<keyword evidence="2" id="KW-0812">Transmembrane</keyword>
<reference evidence="3" key="1">
    <citation type="submission" date="2021-01" db="EMBL/GenBank/DDBJ databases">
        <authorList>
            <person name="Corre E."/>
            <person name="Pelletier E."/>
            <person name="Niang G."/>
            <person name="Scheremetjew M."/>
            <person name="Finn R."/>
            <person name="Kale V."/>
            <person name="Holt S."/>
            <person name="Cochrane G."/>
            <person name="Meng A."/>
            <person name="Brown T."/>
            <person name="Cohen L."/>
        </authorList>
    </citation>
    <scope>NUCLEOTIDE SEQUENCE</scope>
</reference>